<dbReference type="SUPFAM" id="SSF63520">
    <property type="entry name" value="PTS-regulatory domain, PRD"/>
    <property type="match status" value="2"/>
</dbReference>
<keyword evidence="2" id="KW-0694">RNA-binding</keyword>
<gene>
    <name evidence="8" type="ORF">CBW42_06870</name>
</gene>
<evidence type="ECO:0000256" key="4">
    <source>
        <dbReference type="ARBA" id="ARBA00023159"/>
    </source>
</evidence>
<dbReference type="InterPro" id="IPR004341">
    <property type="entry name" value="CAT_RNA-bd_dom"/>
</dbReference>
<evidence type="ECO:0000256" key="5">
    <source>
        <dbReference type="ARBA" id="ARBA00023163"/>
    </source>
</evidence>
<evidence type="ECO:0000256" key="1">
    <source>
        <dbReference type="ARBA" id="ARBA00022737"/>
    </source>
</evidence>
<dbReference type="PROSITE" id="PS51372">
    <property type="entry name" value="PRD_2"/>
    <property type="match status" value="2"/>
</dbReference>
<dbReference type="NCBIfam" id="NF046042">
    <property type="entry name" value="LicT"/>
    <property type="match status" value="1"/>
</dbReference>
<accession>A0A252F443</accession>
<evidence type="ECO:0000313" key="9">
    <source>
        <dbReference type="Proteomes" id="UP000194903"/>
    </source>
</evidence>
<evidence type="ECO:0000256" key="2">
    <source>
        <dbReference type="ARBA" id="ARBA00022884"/>
    </source>
</evidence>
<dbReference type="PANTHER" id="PTHR30185">
    <property type="entry name" value="CRYPTIC BETA-GLUCOSIDE BGL OPERON ANTITERMINATOR"/>
    <property type="match status" value="1"/>
</dbReference>
<name>A0A252F443_9FIRM</name>
<dbReference type="SUPFAM" id="SSF50151">
    <property type="entry name" value="SacY-like RNA-binding domain"/>
    <property type="match status" value="1"/>
</dbReference>
<keyword evidence="1" id="KW-0677">Repeat</keyword>
<dbReference type="Pfam" id="PF03123">
    <property type="entry name" value="CAT_RBD"/>
    <property type="match status" value="1"/>
</dbReference>
<sequence length="279" mass="32397">MYRIARVIGNNFVCSVGEDGQEVILRGLGIGFRKKKGDIVPPATIEKVYALRDERAKSKLMELVKDVPTEHVAVCTEIIECAQQRLGKKLSENIYITLTDHISFAIERKAKGLEYKNGLLWEIKNFYPNEFSIGQHAIEMVHDRLDVQLSEDEAGFVALHIVNAELDTDMSDMVKITEMIQVILKTVRNYYGITLNENSLDYGRFITHLKFLGQRIARRETMEGDDEQFQRMIRDRYPRDYICAQRIRTYLEKQFHCNLSEEEMVFLTVHLRRVSGSKE</sequence>
<dbReference type="SMART" id="SM01061">
    <property type="entry name" value="CAT_RBD"/>
    <property type="match status" value="1"/>
</dbReference>
<dbReference type="Proteomes" id="UP000194903">
    <property type="component" value="Unassembled WGS sequence"/>
</dbReference>
<comment type="caution">
    <text evidence="8">The sequence shown here is derived from an EMBL/GenBank/DDBJ whole genome shotgun (WGS) entry which is preliminary data.</text>
</comment>
<feature type="domain" description="PRD" evidence="7">
    <location>
        <begin position="66"/>
        <end position="171"/>
    </location>
</feature>
<comment type="similarity">
    <text evidence="6">Belongs to the transcriptional antiterminator BglG family.</text>
</comment>
<dbReference type="OrthoDB" id="9813552at2"/>
<dbReference type="Gene3D" id="2.30.24.10">
    <property type="entry name" value="CAT RNA-binding domain"/>
    <property type="match status" value="1"/>
</dbReference>
<feature type="domain" description="PRD" evidence="7">
    <location>
        <begin position="172"/>
        <end position="279"/>
    </location>
</feature>
<evidence type="ECO:0000256" key="6">
    <source>
        <dbReference type="ARBA" id="ARBA00038510"/>
    </source>
</evidence>
<protein>
    <submittedName>
        <fullName evidence="8">Transcription antiterminator BglG</fullName>
    </submittedName>
</protein>
<dbReference type="AlphaFoldDB" id="A0A252F443"/>
<dbReference type="Pfam" id="PF00874">
    <property type="entry name" value="PRD"/>
    <property type="match status" value="2"/>
</dbReference>
<keyword evidence="4" id="KW-0010">Activator</keyword>
<dbReference type="PANTHER" id="PTHR30185:SF15">
    <property type="entry name" value="CRYPTIC BETA-GLUCOSIDE BGL OPERON ANTITERMINATOR"/>
    <property type="match status" value="1"/>
</dbReference>
<dbReference type="EMBL" id="NHOC01000005">
    <property type="protein sequence ID" value="OUM20546.1"/>
    <property type="molecule type" value="Genomic_DNA"/>
</dbReference>
<reference evidence="8 9" key="1">
    <citation type="submission" date="2017-05" db="EMBL/GenBank/DDBJ databases">
        <title>Butyricicoccus porcorum sp. nov. a butyrate-producing bacterium from the swine intestinal tract.</title>
        <authorList>
            <person name="Trachsel J."/>
            <person name="Humphrey S."/>
            <person name="Allen H.K."/>
        </authorList>
    </citation>
    <scope>NUCLEOTIDE SEQUENCE [LARGE SCALE GENOMIC DNA]</scope>
    <source>
        <strain evidence="8">BB10</strain>
    </source>
</reference>
<dbReference type="InterPro" id="IPR036634">
    <property type="entry name" value="PRD_sf"/>
</dbReference>
<dbReference type="InterPro" id="IPR001550">
    <property type="entry name" value="Transcrpt_antitermin_CS"/>
</dbReference>
<evidence type="ECO:0000256" key="3">
    <source>
        <dbReference type="ARBA" id="ARBA00023015"/>
    </source>
</evidence>
<dbReference type="Gene3D" id="1.10.1790.10">
    <property type="entry name" value="PRD domain"/>
    <property type="match status" value="2"/>
</dbReference>
<dbReference type="InterPro" id="IPR011608">
    <property type="entry name" value="PRD"/>
</dbReference>
<dbReference type="GO" id="GO:0045893">
    <property type="term" value="P:positive regulation of DNA-templated transcription"/>
    <property type="evidence" value="ECO:0007669"/>
    <property type="project" value="InterPro"/>
</dbReference>
<dbReference type="InterPro" id="IPR050661">
    <property type="entry name" value="BglG_antiterminators"/>
</dbReference>
<dbReference type="GO" id="GO:0003723">
    <property type="term" value="F:RNA binding"/>
    <property type="evidence" value="ECO:0007669"/>
    <property type="project" value="UniProtKB-KW"/>
</dbReference>
<dbReference type="RefSeq" id="WP_087019068.1">
    <property type="nucleotide sequence ID" value="NZ_CP178353.1"/>
</dbReference>
<keyword evidence="3" id="KW-0805">Transcription regulation</keyword>
<proteinExistence type="inferred from homology"/>
<evidence type="ECO:0000259" key="7">
    <source>
        <dbReference type="PROSITE" id="PS51372"/>
    </source>
</evidence>
<dbReference type="InterPro" id="IPR036650">
    <property type="entry name" value="CAT_RNA-bd_dom_sf"/>
</dbReference>
<evidence type="ECO:0000313" key="8">
    <source>
        <dbReference type="EMBL" id="OUM20546.1"/>
    </source>
</evidence>
<keyword evidence="9" id="KW-1185">Reference proteome</keyword>
<keyword evidence="5" id="KW-0804">Transcription</keyword>
<dbReference type="PROSITE" id="PS00654">
    <property type="entry name" value="PRD_1"/>
    <property type="match status" value="1"/>
</dbReference>
<organism evidence="8 9">
    <name type="scientific">Butyricicoccus porcorum</name>
    <dbReference type="NCBI Taxonomy" id="1945634"/>
    <lineage>
        <taxon>Bacteria</taxon>
        <taxon>Bacillati</taxon>
        <taxon>Bacillota</taxon>
        <taxon>Clostridia</taxon>
        <taxon>Eubacteriales</taxon>
        <taxon>Butyricicoccaceae</taxon>
        <taxon>Butyricicoccus</taxon>
    </lineage>
</organism>